<dbReference type="InterPro" id="IPR043128">
    <property type="entry name" value="Rev_trsase/Diguanyl_cyclase"/>
</dbReference>
<dbReference type="PROSITE" id="PS50887">
    <property type="entry name" value="GGDEF"/>
    <property type="match status" value="1"/>
</dbReference>
<dbReference type="EMBL" id="FNZA01000013">
    <property type="protein sequence ID" value="SEJ65769.1"/>
    <property type="molecule type" value="Genomic_DNA"/>
</dbReference>
<dbReference type="OrthoDB" id="9812358at2"/>
<dbReference type="InterPro" id="IPR003018">
    <property type="entry name" value="GAF"/>
</dbReference>
<protein>
    <submittedName>
        <fullName evidence="3">Diguanylate cyclase (GGDEF) domain-containing protein</fullName>
    </submittedName>
</protein>
<dbReference type="RefSeq" id="WP_092265089.1">
    <property type="nucleotide sequence ID" value="NZ_FNZA01000013.1"/>
</dbReference>
<dbReference type="Proteomes" id="UP000199223">
    <property type="component" value="Unassembled WGS sequence"/>
</dbReference>
<dbReference type="SMART" id="SM00267">
    <property type="entry name" value="GGDEF"/>
    <property type="match status" value="1"/>
</dbReference>
<dbReference type="Pfam" id="PF13185">
    <property type="entry name" value="GAF_2"/>
    <property type="match status" value="1"/>
</dbReference>
<evidence type="ECO:0000256" key="1">
    <source>
        <dbReference type="SAM" id="Coils"/>
    </source>
</evidence>
<dbReference type="NCBIfam" id="TIGR00254">
    <property type="entry name" value="GGDEF"/>
    <property type="match status" value="1"/>
</dbReference>
<evidence type="ECO:0000259" key="2">
    <source>
        <dbReference type="PROSITE" id="PS50887"/>
    </source>
</evidence>
<keyword evidence="1" id="KW-0175">Coiled coil</keyword>
<evidence type="ECO:0000313" key="3">
    <source>
        <dbReference type="EMBL" id="SEJ65769.1"/>
    </source>
</evidence>
<dbReference type="AlphaFoldDB" id="A0A1H7AJK5"/>
<dbReference type="InterPro" id="IPR029016">
    <property type="entry name" value="GAF-like_dom_sf"/>
</dbReference>
<gene>
    <name evidence="3" type="ORF">SAMN04488058_11340</name>
</gene>
<dbReference type="SUPFAM" id="SSF55073">
    <property type="entry name" value="Nucleotide cyclase"/>
    <property type="match status" value="1"/>
</dbReference>
<dbReference type="Gene3D" id="3.30.70.270">
    <property type="match status" value="1"/>
</dbReference>
<dbReference type="STRING" id="856736.SAMN04488058_11340"/>
<name>A0A1H7AJK5_9DEIO</name>
<reference evidence="4" key="1">
    <citation type="submission" date="2016-10" db="EMBL/GenBank/DDBJ databases">
        <authorList>
            <person name="Varghese N."/>
            <person name="Submissions S."/>
        </authorList>
    </citation>
    <scope>NUCLEOTIDE SEQUENCE [LARGE SCALE GENOMIC DNA]</scope>
    <source>
        <strain evidence="4">CGMCC 1.10218</strain>
    </source>
</reference>
<dbReference type="Pfam" id="PF00990">
    <property type="entry name" value="GGDEF"/>
    <property type="match status" value="1"/>
</dbReference>
<feature type="coiled-coil region" evidence="1">
    <location>
        <begin position="155"/>
        <end position="191"/>
    </location>
</feature>
<feature type="domain" description="GGDEF" evidence="2">
    <location>
        <begin position="385"/>
        <end position="511"/>
    </location>
</feature>
<accession>A0A1H7AJK5</accession>
<dbReference type="SMART" id="SM00065">
    <property type="entry name" value="GAF"/>
    <property type="match status" value="1"/>
</dbReference>
<sequence>MTGAPLPADEARRLLDLARYQILDSAPEADFDRITRLAARVLRVPVAVLNLVDQHRQWGKASYGLTCSNAPRETSFCAWTILDDVPFVVDDAQNDPRFRENPMVVGSPHIHMYAGAPLITPAGHRIGTLCVTDSQPHPLSPDDLQALQDLATVAMQLLELRRQALEAQQAAEAQEQQAQELRRTLDQARVLEGVSSLLELDLDPQQATLSAAALIGEALEADLAALLGWPVPGPPDQPPTVVTAYRRPSLPDPTPAVAALIHEGFGSGGGGWTHQRLAAPLYLHRSGPRPLAFSPETQVAWVPLGEEGGTRRLLLMVRLGGHWIERWRLGDRTLLEAAGRTIRHAWQRRAALELAQRQARQDALTGLLNRRAFDEDLADRKRRSQAFTLALVDLDGLKTVNDCEGHAQGDTLLQVFGAALEAGAGAGGAAYRLGGDEFALLLPRHGAQEVVERVERAAGAARGVTLQCTGASTGVAQSHEAPDSPTLLRLADERMYAVKRRRQRTRQPIPG</sequence>
<dbReference type="InterPro" id="IPR000160">
    <property type="entry name" value="GGDEF_dom"/>
</dbReference>
<dbReference type="CDD" id="cd01949">
    <property type="entry name" value="GGDEF"/>
    <property type="match status" value="1"/>
</dbReference>
<dbReference type="PANTHER" id="PTHR43102">
    <property type="entry name" value="SLR1143 PROTEIN"/>
    <property type="match status" value="1"/>
</dbReference>
<keyword evidence="4" id="KW-1185">Reference proteome</keyword>
<dbReference type="InterPro" id="IPR029787">
    <property type="entry name" value="Nucleotide_cyclase"/>
</dbReference>
<dbReference type="Gene3D" id="3.30.450.40">
    <property type="match status" value="1"/>
</dbReference>
<dbReference type="SUPFAM" id="SSF55781">
    <property type="entry name" value="GAF domain-like"/>
    <property type="match status" value="1"/>
</dbReference>
<dbReference type="PANTHER" id="PTHR43102:SF2">
    <property type="entry name" value="GAF DOMAIN-CONTAINING PROTEIN"/>
    <property type="match status" value="1"/>
</dbReference>
<evidence type="ECO:0000313" key="4">
    <source>
        <dbReference type="Proteomes" id="UP000199223"/>
    </source>
</evidence>
<proteinExistence type="predicted"/>
<organism evidence="3 4">
    <name type="scientific">Deinococcus reticulitermitis</name>
    <dbReference type="NCBI Taxonomy" id="856736"/>
    <lineage>
        <taxon>Bacteria</taxon>
        <taxon>Thermotogati</taxon>
        <taxon>Deinococcota</taxon>
        <taxon>Deinococci</taxon>
        <taxon>Deinococcales</taxon>
        <taxon>Deinococcaceae</taxon>
        <taxon>Deinococcus</taxon>
    </lineage>
</organism>